<accession>A0A5B7G085</accession>
<proteinExistence type="predicted"/>
<gene>
    <name evidence="1" type="ORF">E2C01_044831</name>
</gene>
<dbReference type="Proteomes" id="UP000324222">
    <property type="component" value="Unassembled WGS sequence"/>
</dbReference>
<sequence length="120" mass="13690">MSIFTCFLPTYNFHSRSIKKEHTFFFPLSLFFFSLLPSPPPPSRPHPPLRLLPPLRPHPPLFVFVLVILLFLDLTSAPPPPCSRLVPSNLDLRFQRSSSRRPAHEPCRCLRDAALSITCA</sequence>
<organism evidence="1 2">
    <name type="scientific">Portunus trituberculatus</name>
    <name type="common">Swimming crab</name>
    <name type="synonym">Neptunus trituberculatus</name>
    <dbReference type="NCBI Taxonomy" id="210409"/>
    <lineage>
        <taxon>Eukaryota</taxon>
        <taxon>Metazoa</taxon>
        <taxon>Ecdysozoa</taxon>
        <taxon>Arthropoda</taxon>
        <taxon>Crustacea</taxon>
        <taxon>Multicrustacea</taxon>
        <taxon>Malacostraca</taxon>
        <taxon>Eumalacostraca</taxon>
        <taxon>Eucarida</taxon>
        <taxon>Decapoda</taxon>
        <taxon>Pleocyemata</taxon>
        <taxon>Brachyura</taxon>
        <taxon>Eubrachyura</taxon>
        <taxon>Portunoidea</taxon>
        <taxon>Portunidae</taxon>
        <taxon>Portuninae</taxon>
        <taxon>Portunus</taxon>
    </lineage>
</organism>
<name>A0A5B7G085_PORTR</name>
<evidence type="ECO:0000313" key="1">
    <source>
        <dbReference type="EMBL" id="MPC50995.1"/>
    </source>
</evidence>
<evidence type="ECO:0000313" key="2">
    <source>
        <dbReference type="Proteomes" id="UP000324222"/>
    </source>
</evidence>
<keyword evidence="2" id="KW-1185">Reference proteome</keyword>
<reference evidence="1 2" key="1">
    <citation type="submission" date="2019-05" db="EMBL/GenBank/DDBJ databases">
        <title>Another draft genome of Portunus trituberculatus and its Hox gene families provides insights of decapod evolution.</title>
        <authorList>
            <person name="Jeong J.-H."/>
            <person name="Song I."/>
            <person name="Kim S."/>
            <person name="Choi T."/>
            <person name="Kim D."/>
            <person name="Ryu S."/>
            <person name="Kim W."/>
        </authorList>
    </citation>
    <scope>NUCLEOTIDE SEQUENCE [LARGE SCALE GENOMIC DNA]</scope>
    <source>
        <tissue evidence="1">Muscle</tissue>
    </source>
</reference>
<dbReference type="EMBL" id="VSRR010009869">
    <property type="protein sequence ID" value="MPC50995.1"/>
    <property type="molecule type" value="Genomic_DNA"/>
</dbReference>
<dbReference type="AlphaFoldDB" id="A0A5B7G085"/>
<comment type="caution">
    <text evidence="1">The sequence shown here is derived from an EMBL/GenBank/DDBJ whole genome shotgun (WGS) entry which is preliminary data.</text>
</comment>
<protein>
    <submittedName>
        <fullName evidence="1">Uncharacterized protein</fullName>
    </submittedName>
</protein>